<dbReference type="AlphaFoldDB" id="A0A8C0BMW0"/>
<accession>A0A8C0BMW0</accession>
<sequence>MEKWRGAGYGAAAHSPARVVEAVAFLAPGSRRELGQHNSVQHLVAQTGLTLLHGLRRQGWLTVQYLSLSCPQERLSLLLCRFF</sequence>
<reference evidence="1" key="1">
    <citation type="submission" date="2025-08" db="UniProtKB">
        <authorList>
            <consortium name="Ensembl"/>
        </authorList>
    </citation>
    <scope>IDENTIFICATION</scope>
</reference>
<organism evidence="1 2">
    <name type="scientific">Buteo japonicus</name>
    <dbReference type="NCBI Taxonomy" id="224669"/>
    <lineage>
        <taxon>Eukaryota</taxon>
        <taxon>Metazoa</taxon>
        <taxon>Chordata</taxon>
        <taxon>Craniata</taxon>
        <taxon>Vertebrata</taxon>
        <taxon>Euteleostomi</taxon>
        <taxon>Archelosauria</taxon>
        <taxon>Archosauria</taxon>
        <taxon>Dinosauria</taxon>
        <taxon>Saurischia</taxon>
        <taxon>Theropoda</taxon>
        <taxon>Coelurosauria</taxon>
        <taxon>Aves</taxon>
        <taxon>Neognathae</taxon>
        <taxon>Neoaves</taxon>
        <taxon>Telluraves</taxon>
        <taxon>Accipitrimorphae</taxon>
        <taxon>Accipitriformes</taxon>
        <taxon>Accipitridae</taxon>
        <taxon>Accipitrinae</taxon>
        <taxon>Buteo</taxon>
    </lineage>
</organism>
<name>A0A8C0BMW0_9AVES</name>
<reference evidence="1" key="2">
    <citation type="submission" date="2025-09" db="UniProtKB">
        <authorList>
            <consortium name="Ensembl"/>
        </authorList>
    </citation>
    <scope>IDENTIFICATION</scope>
</reference>
<protein>
    <submittedName>
        <fullName evidence="1">Uncharacterized protein</fullName>
    </submittedName>
</protein>
<dbReference type="Proteomes" id="UP000694555">
    <property type="component" value="Unplaced"/>
</dbReference>
<dbReference type="Ensembl" id="ENSBJAT00000020210.1">
    <property type="protein sequence ID" value="ENSBJAP00000019663.1"/>
    <property type="gene ID" value="ENSBJAG00000012928.1"/>
</dbReference>
<keyword evidence="2" id="KW-1185">Reference proteome</keyword>
<evidence type="ECO:0000313" key="2">
    <source>
        <dbReference type="Proteomes" id="UP000694555"/>
    </source>
</evidence>
<proteinExistence type="predicted"/>
<evidence type="ECO:0000313" key="1">
    <source>
        <dbReference type="Ensembl" id="ENSBJAP00000019663.1"/>
    </source>
</evidence>